<evidence type="ECO:0000256" key="5">
    <source>
        <dbReference type="ARBA" id="ARBA00022801"/>
    </source>
</evidence>
<dbReference type="InterPro" id="IPR019757">
    <property type="entry name" value="Pept_S26A_signal_pept_1_Lys-AS"/>
</dbReference>
<dbReference type="PROSITE" id="PS00501">
    <property type="entry name" value="SPASE_I_1"/>
    <property type="match status" value="1"/>
</dbReference>
<evidence type="ECO:0000256" key="4">
    <source>
        <dbReference type="ARBA" id="ARBA00022670"/>
    </source>
</evidence>
<dbReference type="EMBL" id="LCHP01000002">
    <property type="protein sequence ID" value="KKT37156.1"/>
    <property type="molecule type" value="Genomic_DNA"/>
</dbReference>
<dbReference type="CDD" id="cd06530">
    <property type="entry name" value="S26_SPase_I"/>
    <property type="match status" value="1"/>
</dbReference>
<protein>
    <recommendedName>
        <fullName evidence="3 7">Signal peptidase I</fullName>
        <ecNumber evidence="3 7">3.4.21.89</ecNumber>
    </recommendedName>
</protein>
<evidence type="ECO:0000256" key="7">
    <source>
        <dbReference type="RuleBase" id="RU003993"/>
    </source>
</evidence>
<evidence type="ECO:0000259" key="9">
    <source>
        <dbReference type="Pfam" id="PF10502"/>
    </source>
</evidence>
<dbReference type="InterPro" id="IPR036286">
    <property type="entry name" value="LexA/Signal_pep-like_sf"/>
</dbReference>
<dbReference type="InterPro" id="IPR000223">
    <property type="entry name" value="Pept_S26A_signal_pept_1"/>
</dbReference>
<dbReference type="InterPro" id="IPR019533">
    <property type="entry name" value="Peptidase_S26"/>
</dbReference>
<accession>A0A837I8J5</accession>
<comment type="subcellular location">
    <subcellularLocation>
        <location evidence="8">Membrane</location>
        <topology evidence="8">Single-pass type II membrane protein</topology>
    </subcellularLocation>
</comment>
<dbReference type="InterPro" id="IPR019756">
    <property type="entry name" value="Pept_S26A_signal_pept_1_Ser-AS"/>
</dbReference>
<feature type="transmembrane region" description="Helical" evidence="7">
    <location>
        <begin position="34"/>
        <end position="55"/>
    </location>
</feature>
<dbReference type="PROSITE" id="PS00760">
    <property type="entry name" value="SPASE_I_2"/>
    <property type="match status" value="1"/>
</dbReference>
<sequence length="203" mass="23038">MSEEFTTPPPVPPVEPAVEKSHSFREEAWETFRFLLIALVIVVPIRIFIAQPFIVSGASMDPTFKDKQYLIVDELSYHLGDPSRGDVAIFKYPKNPKQYFIKRVIGLPGETVLVNGQGQVFIKDADGKIVLTMKEPYVKLPKDDSVERTLKLGEYFMMGDNRSGSFDSRAWGPVNRDLIVGKAFLRLFPLTEIDVLPGQYRQE</sequence>
<comment type="caution">
    <text evidence="10">The sequence shown here is derived from an EMBL/GenBank/DDBJ whole genome shotgun (WGS) entry which is preliminary data.</text>
</comment>
<evidence type="ECO:0000313" key="11">
    <source>
        <dbReference type="Proteomes" id="UP000033815"/>
    </source>
</evidence>
<keyword evidence="4 7" id="KW-0645">Protease</keyword>
<keyword evidence="5 7" id="KW-0378">Hydrolase</keyword>
<evidence type="ECO:0000256" key="2">
    <source>
        <dbReference type="ARBA" id="ARBA00009370"/>
    </source>
</evidence>
<dbReference type="GO" id="GO:0016020">
    <property type="term" value="C:membrane"/>
    <property type="evidence" value="ECO:0007669"/>
    <property type="project" value="UniProtKB-SubCell"/>
</dbReference>
<evidence type="ECO:0000256" key="3">
    <source>
        <dbReference type="ARBA" id="ARBA00013208"/>
    </source>
</evidence>
<evidence type="ECO:0000256" key="6">
    <source>
        <dbReference type="PIRSR" id="PIRSR600223-1"/>
    </source>
</evidence>
<evidence type="ECO:0000313" key="10">
    <source>
        <dbReference type="EMBL" id="KKT37156.1"/>
    </source>
</evidence>
<organism evidence="10 11">
    <name type="scientific">Candidatus Nomurabacteria bacterium GW2011_GWB1_44_12</name>
    <dbReference type="NCBI Taxonomy" id="1618748"/>
    <lineage>
        <taxon>Bacteria</taxon>
        <taxon>Candidatus Nomuraibacteriota</taxon>
    </lineage>
</organism>
<dbReference type="PRINTS" id="PR00727">
    <property type="entry name" value="LEADERPTASE"/>
</dbReference>
<comment type="catalytic activity">
    <reaction evidence="1 7">
        <text>Cleavage of hydrophobic, N-terminal signal or leader sequences from secreted and periplasmic proteins.</text>
        <dbReference type="EC" id="3.4.21.89"/>
    </reaction>
</comment>
<feature type="domain" description="Peptidase S26" evidence="9">
    <location>
        <begin position="29"/>
        <end position="187"/>
    </location>
</feature>
<reference evidence="10 11" key="1">
    <citation type="journal article" date="2015" name="Nature">
        <title>rRNA introns, odd ribosomes, and small enigmatic genomes across a large radiation of phyla.</title>
        <authorList>
            <person name="Brown C.T."/>
            <person name="Hug L.A."/>
            <person name="Thomas B.C."/>
            <person name="Sharon I."/>
            <person name="Castelle C.J."/>
            <person name="Singh A."/>
            <person name="Wilkins M.J."/>
            <person name="Williams K.H."/>
            <person name="Banfield J.F."/>
        </authorList>
    </citation>
    <scope>NUCLEOTIDE SEQUENCE [LARGE SCALE GENOMIC DNA]</scope>
</reference>
<keyword evidence="7" id="KW-0472">Membrane</keyword>
<dbReference type="SUPFAM" id="SSF51306">
    <property type="entry name" value="LexA/Signal peptidase"/>
    <property type="match status" value="1"/>
</dbReference>
<dbReference type="GO" id="GO:0009003">
    <property type="term" value="F:signal peptidase activity"/>
    <property type="evidence" value="ECO:0007669"/>
    <property type="project" value="UniProtKB-EC"/>
</dbReference>
<feature type="active site" evidence="6">
    <location>
        <position position="59"/>
    </location>
</feature>
<proteinExistence type="inferred from homology"/>
<comment type="similarity">
    <text evidence="2 8">Belongs to the peptidase S26 family.</text>
</comment>
<dbReference type="GO" id="GO:0006465">
    <property type="term" value="P:signal peptide processing"/>
    <property type="evidence" value="ECO:0007669"/>
    <property type="project" value="InterPro"/>
</dbReference>
<name>A0A837I8J5_9BACT</name>
<dbReference type="EC" id="3.4.21.89" evidence="3 7"/>
<dbReference type="PANTHER" id="PTHR43390">
    <property type="entry name" value="SIGNAL PEPTIDASE I"/>
    <property type="match status" value="1"/>
</dbReference>
<feature type="active site" evidence="6">
    <location>
        <position position="102"/>
    </location>
</feature>
<dbReference type="NCBIfam" id="TIGR02227">
    <property type="entry name" value="sigpep_I_bact"/>
    <property type="match status" value="1"/>
</dbReference>
<dbReference type="GO" id="GO:0004252">
    <property type="term" value="F:serine-type endopeptidase activity"/>
    <property type="evidence" value="ECO:0007669"/>
    <property type="project" value="InterPro"/>
</dbReference>
<gene>
    <name evidence="10" type="ORF">UW25_C0002G0102</name>
</gene>
<keyword evidence="7" id="KW-1133">Transmembrane helix</keyword>
<dbReference type="Gene3D" id="2.10.109.10">
    <property type="entry name" value="Umud Fragment, subunit A"/>
    <property type="match status" value="1"/>
</dbReference>
<dbReference type="AlphaFoldDB" id="A0A837I8J5"/>
<dbReference type="InterPro" id="IPR019758">
    <property type="entry name" value="Pept_S26A_signal_pept_1_CS"/>
</dbReference>
<dbReference type="Pfam" id="PF10502">
    <property type="entry name" value="Peptidase_S26"/>
    <property type="match status" value="1"/>
</dbReference>
<evidence type="ECO:0000256" key="8">
    <source>
        <dbReference type="RuleBase" id="RU362042"/>
    </source>
</evidence>
<keyword evidence="7" id="KW-0812">Transmembrane</keyword>
<dbReference type="PROSITE" id="PS00761">
    <property type="entry name" value="SPASE_I_3"/>
    <property type="match status" value="1"/>
</dbReference>
<evidence type="ECO:0000256" key="1">
    <source>
        <dbReference type="ARBA" id="ARBA00000677"/>
    </source>
</evidence>
<dbReference type="PANTHER" id="PTHR43390:SF1">
    <property type="entry name" value="CHLOROPLAST PROCESSING PEPTIDASE"/>
    <property type="match status" value="1"/>
</dbReference>
<dbReference type="Proteomes" id="UP000033815">
    <property type="component" value="Unassembled WGS sequence"/>
</dbReference>